<sequence>MGQSGSLPSQNNDREALRGRIQEIEGNNENERVRDSRSRNLWDRLSSVTHMLGWNREKRRPDLRDERRDNTSIVENNHRQNRLRTNSMNDRRQRRPSIRSLSPRAASSLTRPRESLEHNLQDRDTHRLSAFQLAQREFERAERQFRSSIAALHGFSLNQDNQSTREEGHSSPNVERSATNLNNLTDSHETSHSHHHGELSEQSNTHIDDINMENYTRSVMNYLNMHENQQERAPVQNDGQLAMLSRFIFSVASGWVTVLMNSSTAHRESPLQTPLTSEERPNSGNESFEEFLTLLRSGQLMEAMHPENNTHQDEMDEDVSSINLFRTFRFDSLHRNHEGQIVIPIIIVGIRSLRSNTNEEDDGQGQEAQNLMHPSDFLSSLANDSQNLSSLSEQSNDSQNLSSLSEQSNDSENVRNEQETSQECAPTDSPAASNQQGVPVSSLDDSDNHSHVSAEHAQPRSWAIYVREAFLPENHPVLRAPSLFTDTPTYEDMLLLNSIIGSVKPPVAAQKDLDRAGGIFSMMEPNDRCLVCLSDYEQGDECRRLLSCEHFFHRECIDKWLLSSQNSCPLCRAKGVASDAVAF</sequence>
<feature type="region of interest" description="Disordered" evidence="2">
    <location>
        <begin position="377"/>
        <end position="457"/>
    </location>
</feature>
<dbReference type="PANTHER" id="PTHR47662:SF1">
    <property type="entry name" value="RING-TYPE DOMAIN-CONTAINING PROTEIN"/>
    <property type="match status" value="1"/>
</dbReference>
<dbReference type="PANTHER" id="PTHR47662">
    <property type="entry name" value="RING-TYPE DOMAIN-CONTAINING PROTEIN"/>
    <property type="match status" value="1"/>
</dbReference>
<gene>
    <name evidence="4" type="ORF">SOCG_03339</name>
</gene>
<dbReference type="CDD" id="cd16461">
    <property type="entry name" value="RING-H2_EL5-like"/>
    <property type="match status" value="1"/>
</dbReference>
<protein>
    <submittedName>
        <fullName evidence="4">Ubiquitin-protein ligase E3</fullName>
    </submittedName>
</protein>
<dbReference type="GO" id="GO:0016874">
    <property type="term" value="F:ligase activity"/>
    <property type="evidence" value="ECO:0007669"/>
    <property type="project" value="UniProtKB-KW"/>
</dbReference>
<dbReference type="PROSITE" id="PS50089">
    <property type="entry name" value="ZF_RING_2"/>
    <property type="match status" value="1"/>
</dbReference>
<dbReference type="OMA" id="PRSWAIY"/>
<keyword evidence="4" id="KW-0436">Ligase</keyword>
<dbReference type="Proteomes" id="UP000016088">
    <property type="component" value="Unassembled WGS sequence"/>
</dbReference>
<feature type="compositionally biased region" description="Basic and acidic residues" evidence="2">
    <location>
        <begin position="61"/>
        <end position="70"/>
    </location>
</feature>
<dbReference type="SMART" id="SM00184">
    <property type="entry name" value="RING"/>
    <property type="match status" value="1"/>
</dbReference>
<dbReference type="OrthoDB" id="8062037at2759"/>
<dbReference type="VEuPathDB" id="FungiDB:SOCG_03339"/>
<dbReference type="eggNOG" id="KOG0800">
    <property type="taxonomic scope" value="Eukaryota"/>
</dbReference>
<feature type="domain" description="RING-type" evidence="3">
    <location>
        <begin position="529"/>
        <end position="572"/>
    </location>
</feature>
<dbReference type="Gene3D" id="3.30.40.10">
    <property type="entry name" value="Zinc/RING finger domain, C3HC4 (zinc finger)"/>
    <property type="match status" value="1"/>
</dbReference>
<accession>S9PYH7</accession>
<feature type="compositionally biased region" description="Basic and acidic residues" evidence="2">
    <location>
        <begin position="111"/>
        <end position="123"/>
    </location>
</feature>
<dbReference type="EMBL" id="KE503206">
    <property type="protein sequence ID" value="EPX74126.1"/>
    <property type="molecule type" value="Genomic_DNA"/>
</dbReference>
<name>S9PYH7_SCHOY</name>
<keyword evidence="1" id="KW-0862">Zinc</keyword>
<reference evidence="4 5" key="1">
    <citation type="journal article" date="2011" name="Science">
        <title>Comparative functional genomics of the fission yeasts.</title>
        <authorList>
            <person name="Rhind N."/>
            <person name="Chen Z."/>
            <person name="Yassour M."/>
            <person name="Thompson D.A."/>
            <person name="Haas B.J."/>
            <person name="Habib N."/>
            <person name="Wapinski I."/>
            <person name="Roy S."/>
            <person name="Lin M.F."/>
            <person name="Heiman D.I."/>
            <person name="Young S.K."/>
            <person name="Furuya K."/>
            <person name="Guo Y."/>
            <person name="Pidoux A."/>
            <person name="Chen H.M."/>
            <person name="Robbertse B."/>
            <person name="Goldberg J.M."/>
            <person name="Aoki K."/>
            <person name="Bayne E.H."/>
            <person name="Berlin A.M."/>
            <person name="Desjardins C.A."/>
            <person name="Dobbs E."/>
            <person name="Dukaj L."/>
            <person name="Fan L."/>
            <person name="FitzGerald M.G."/>
            <person name="French C."/>
            <person name="Gujja S."/>
            <person name="Hansen K."/>
            <person name="Keifenheim D."/>
            <person name="Levin J.Z."/>
            <person name="Mosher R.A."/>
            <person name="Mueller C.A."/>
            <person name="Pfiffner J."/>
            <person name="Priest M."/>
            <person name="Russ C."/>
            <person name="Smialowska A."/>
            <person name="Swoboda P."/>
            <person name="Sykes S.M."/>
            <person name="Vaughn M."/>
            <person name="Vengrova S."/>
            <person name="Yoder R."/>
            <person name="Zeng Q."/>
            <person name="Allshire R."/>
            <person name="Baulcombe D."/>
            <person name="Birren B.W."/>
            <person name="Brown W."/>
            <person name="Ekwall K."/>
            <person name="Kellis M."/>
            <person name="Leatherwood J."/>
            <person name="Levin H."/>
            <person name="Margalit H."/>
            <person name="Martienssen R."/>
            <person name="Nieduszynski C.A."/>
            <person name="Spatafora J.W."/>
            <person name="Friedman N."/>
            <person name="Dalgaard J.Z."/>
            <person name="Baumann P."/>
            <person name="Niki H."/>
            <person name="Regev A."/>
            <person name="Nusbaum C."/>
        </authorList>
    </citation>
    <scope>NUCLEOTIDE SEQUENCE [LARGE SCALE GENOMIC DNA]</scope>
    <source>
        <strain evidence="5">yFS286</strain>
    </source>
</reference>
<organism evidence="4 5">
    <name type="scientific">Schizosaccharomyces octosporus (strain yFS286)</name>
    <name type="common">Fission yeast</name>
    <name type="synonym">Octosporomyces octosporus</name>
    <dbReference type="NCBI Taxonomy" id="483514"/>
    <lineage>
        <taxon>Eukaryota</taxon>
        <taxon>Fungi</taxon>
        <taxon>Dikarya</taxon>
        <taxon>Ascomycota</taxon>
        <taxon>Taphrinomycotina</taxon>
        <taxon>Schizosaccharomycetes</taxon>
        <taxon>Schizosaccharomycetales</taxon>
        <taxon>Schizosaccharomycetaceae</taxon>
        <taxon>Schizosaccharomyces</taxon>
    </lineage>
</organism>
<evidence type="ECO:0000256" key="2">
    <source>
        <dbReference type="SAM" id="MobiDB-lite"/>
    </source>
</evidence>
<dbReference type="InterPro" id="IPR001841">
    <property type="entry name" value="Znf_RING"/>
</dbReference>
<dbReference type="GO" id="GO:0008270">
    <property type="term" value="F:zinc ion binding"/>
    <property type="evidence" value="ECO:0007669"/>
    <property type="project" value="UniProtKB-KW"/>
</dbReference>
<evidence type="ECO:0000259" key="3">
    <source>
        <dbReference type="PROSITE" id="PS50089"/>
    </source>
</evidence>
<dbReference type="AlphaFoldDB" id="S9PYH7"/>
<dbReference type="HOGENOM" id="CLU_467810_0_0_1"/>
<dbReference type="GeneID" id="25032311"/>
<proteinExistence type="predicted"/>
<feature type="region of interest" description="Disordered" evidence="2">
    <location>
        <begin position="61"/>
        <end position="123"/>
    </location>
</feature>
<feature type="compositionally biased region" description="Basic and acidic residues" evidence="2">
    <location>
        <begin position="186"/>
        <end position="199"/>
    </location>
</feature>
<keyword evidence="1" id="KW-0479">Metal-binding</keyword>
<dbReference type="InterPro" id="IPR013083">
    <property type="entry name" value="Znf_RING/FYVE/PHD"/>
</dbReference>
<keyword evidence="1" id="KW-0863">Zinc-finger</keyword>
<evidence type="ECO:0000256" key="1">
    <source>
        <dbReference type="PROSITE-ProRule" id="PRU00175"/>
    </source>
</evidence>
<feature type="compositionally biased region" description="Polar residues" evidence="2">
    <location>
        <begin position="170"/>
        <end position="185"/>
    </location>
</feature>
<evidence type="ECO:0000313" key="4">
    <source>
        <dbReference type="EMBL" id="EPX74126.1"/>
    </source>
</evidence>
<feature type="compositionally biased region" description="Low complexity" evidence="2">
    <location>
        <begin position="383"/>
        <end position="411"/>
    </location>
</feature>
<dbReference type="Pfam" id="PF13639">
    <property type="entry name" value="zf-RING_2"/>
    <property type="match status" value="1"/>
</dbReference>
<evidence type="ECO:0000313" key="5">
    <source>
        <dbReference type="Proteomes" id="UP000016088"/>
    </source>
</evidence>
<feature type="region of interest" description="Disordered" evidence="2">
    <location>
        <begin position="264"/>
        <end position="286"/>
    </location>
</feature>
<dbReference type="SUPFAM" id="SSF57850">
    <property type="entry name" value="RING/U-box"/>
    <property type="match status" value="1"/>
</dbReference>
<feature type="region of interest" description="Disordered" evidence="2">
    <location>
        <begin position="156"/>
        <end position="207"/>
    </location>
</feature>
<feature type="compositionally biased region" description="Basic and acidic residues" evidence="2">
    <location>
        <begin position="446"/>
        <end position="457"/>
    </location>
</feature>
<keyword evidence="5" id="KW-1185">Reference proteome</keyword>
<dbReference type="RefSeq" id="XP_013017281.1">
    <property type="nucleotide sequence ID" value="XM_013161827.1"/>
</dbReference>
<feature type="compositionally biased region" description="Polar residues" evidence="2">
    <location>
        <begin position="419"/>
        <end position="439"/>
    </location>
</feature>